<evidence type="ECO:0000259" key="7">
    <source>
        <dbReference type="Pfam" id="PF01284"/>
    </source>
</evidence>
<dbReference type="Pfam" id="PF01284">
    <property type="entry name" value="MARVEL"/>
    <property type="match status" value="1"/>
</dbReference>
<name>A0A2N3N6F2_9PEZI</name>
<evidence type="ECO:0000256" key="5">
    <source>
        <dbReference type="SAM" id="MobiDB-lite"/>
    </source>
</evidence>
<sequence>MTLTGTGASRILAPLGRLGAFISSVIVAGLVGSFMHRLHTHGLHYGSKITYVIALSGLSIFFSLLLMFPFKFTFWAFPLDFAFFIMWMVAFGLLANLASSCGGSWYRFVWRFSWNANRCGAWRSLLAFSFLASMFWLANTLLGAYKTFTGNREHNDHDRHERGFGRSKRLSHGSSVTDPAMSQPRTSQPTSAGYAADNTTRNAPVGNTHATDTGNTGGNVNPAYQ</sequence>
<keyword evidence="4 6" id="KW-0472">Membrane</keyword>
<protein>
    <recommendedName>
        <fullName evidence="7">MARVEL domain-containing protein</fullName>
    </recommendedName>
</protein>
<reference evidence="8 9" key="1">
    <citation type="journal article" date="2017" name="G3 (Bethesda)">
        <title>First Draft Genome Sequence of the Pathogenic Fungus Lomentospora prolificans (Formerly Scedosporium prolificans).</title>
        <authorList>
            <person name="Luo R."/>
            <person name="Zimin A."/>
            <person name="Workman R."/>
            <person name="Fan Y."/>
            <person name="Pertea G."/>
            <person name="Grossman N."/>
            <person name="Wear M.P."/>
            <person name="Jia B."/>
            <person name="Miller H."/>
            <person name="Casadevall A."/>
            <person name="Timp W."/>
            <person name="Zhang S.X."/>
            <person name="Salzberg S.L."/>
        </authorList>
    </citation>
    <scope>NUCLEOTIDE SEQUENCE [LARGE SCALE GENOMIC DNA]</scope>
    <source>
        <strain evidence="8 9">JHH-5317</strain>
    </source>
</reference>
<keyword evidence="3 6" id="KW-1133">Transmembrane helix</keyword>
<dbReference type="Proteomes" id="UP000233524">
    <property type="component" value="Unassembled WGS sequence"/>
</dbReference>
<feature type="compositionally biased region" description="Polar residues" evidence="5">
    <location>
        <begin position="183"/>
        <end position="202"/>
    </location>
</feature>
<comment type="caution">
    <text evidence="8">The sequence shown here is derived from an EMBL/GenBank/DDBJ whole genome shotgun (WGS) entry which is preliminary data.</text>
</comment>
<dbReference type="GO" id="GO:0016020">
    <property type="term" value="C:membrane"/>
    <property type="evidence" value="ECO:0007669"/>
    <property type="project" value="UniProtKB-SubCell"/>
</dbReference>
<evidence type="ECO:0000256" key="1">
    <source>
        <dbReference type="ARBA" id="ARBA00004141"/>
    </source>
</evidence>
<proteinExistence type="predicted"/>
<dbReference type="PANTHER" id="PTHR39608">
    <property type="entry name" value="INTEGRAL MEMBRANE PROTEIN (AFU_ORTHOLOGUE AFUA_5G08640)"/>
    <property type="match status" value="1"/>
</dbReference>
<feature type="transmembrane region" description="Helical" evidence="6">
    <location>
        <begin position="125"/>
        <end position="145"/>
    </location>
</feature>
<dbReference type="AlphaFoldDB" id="A0A2N3N6F2"/>
<evidence type="ECO:0000256" key="2">
    <source>
        <dbReference type="ARBA" id="ARBA00022692"/>
    </source>
</evidence>
<accession>A0A2N3N6F2</accession>
<feature type="compositionally biased region" description="Polar residues" evidence="5">
    <location>
        <begin position="208"/>
        <end position="225"/>
    </location>
</feature>
<feature type="transmembrane region" description="Helical" evidence="6">
    <location>
        <begin position="50"/>
        <end position="70"/>
    </location>
</feature>
<feature type="region of interest" description="Disordered" evidence="5">
    <location>
        <begin position="153"/>
        <end position="225"/>
    </location>
</feature>
<evidence type="ECO:0000313" key="9">
    <source>
        <dbReference type="Proteomes" id="UP000233524"/>
    </source>
</evidence>
<evidence type="ECO:0000256" key="4">
    <source>
        <dbReference type="ARBA" id="ARBA00023136"/>
    </source>
</evidence>
<dbReference type="InterPro" id="IPR008253">
    <property type="entry name" value="Marvel"/>
</dbReference>
<evidence type="ECO:0000256" key="3">
    <source>
        <dbReference type="ARBA" id="ARBA00022989"/>
    </source>
</evidence>
<keyword evidence="9" id="KW-1185">Reference proteome</keyword>
<evidence type="ECO:0000256" key="6">
    <source>
        <dbReference type="SAM" id="Phobius"/>
    </source>
</evidence>
<dbReference type="InParanoid" id="A0A2N3N6F2"/>
<dbReference type="PANTHER" id="PTHR39608:SF1">
    <property type="entry name" value="INTEGRAL MEMBRANE PROTEIN (AFU_ORTHOLOGUE AFUA_5G08640)"/>
    <property type="match status" value="1"/>
</dbReference>
<dbReference type="VEuPathDB" id="FungiDB:jhhlp_006631"/>
<feature type="transmembrane region" description="Helical" evidence="6">
    <location>
        <begin position="82"/>
        <end position="105"/>
    </location>
</feature>
<gene>
    <name evidence="8" type="ORF">jhhlp_006631</name>
</gene>
<evidence type="ECO:0000313" key="8">
    <source>
        <dbReference type="EMBL" id="PKS08019.1"/>
    </source>
</evidence>
<feature type="transmembrane region" description="Helical" evidence="6">
    <location>
        <begin position="20"/>
        <end position="38"/>
    </location>
</feature>
<feature type="compositionally biased region" description="Basic and acidic residues" evidence="5">
    <location>
        <begin position="153"/>
        <end position="164"/>
    </location>
</feature>
<organism evidence="8 9">
    <name type="scientific">Lomentospora prolificans</name>
    <dbReference type="NCBI Taxonomy" id="41688"/>
    <lineage>
        <taxon>Eukaryota</taxon>
        <taxon>Fungi</taxon>
        <taxon>Dikarya</taxon>
        <taxon>Ascomycota</taxon>
        <taxon>Pezizomycotina</taxon>
        <taxon>Sordariomycetes</taxon>
        <taxon>Hypocreomycetidae</taxon>
        <taxon>Microascales</taxon>
        <taxon>Microascaceae</taxon>
        <taxon>Lomentospora</taxon>
    </lineage>
</organism>
<comment type="subcellular location">
    <subcellularLocation>
        <location evidence="1">Membrane</location>
        <topology evidence="1">Multi-pass membrane protein</topology>
    </subcellularLocation>
</comment>
<dbReference type="EMBL" id="NLAX01000701">
    <property type="protein sequence ID" value="PKS08019.1"/>
    <property type="molecule type" value="Genomic_DNA"/>
</dbReference>
<keyword evidence="2 6" id="KW-0812">Transmembrane</keyword>
<feature type="domain" description="MARVEL" evidence="7">
    <location>
        <begin position="17"/>
        <end position="142"/>
    </location>
</feature>
<dbReference type="OrthoDB" id="4074965at2759"/>